<feature type="binding site" evidence="9">
    <location>
        <begin position="111"/>
        <end position="113"/>
    </location>
    <ligand>
        <name>iminosuccinate</name>
        <dbReference type="ChEBI" id="CHEBI:77875"/>
    </ligand>
</feature>
<feature type="binding site" evidence="9">
    <location>
        <position position="23"/>
    </location>
    <ligand>
        <name>iminosuccinate</name>
        <dbReference type="ChEBI" id="CHEBI:77875"/>
    </ligand>
</feature>
<evidence type="ECO:0000256" key="5">
    <source>
        <dbReference type="ARBA" id="ARBA00022679"/>
    </source>
</evidence>
<keyword evidence="6 9" id="KW-0479">Metal-binding</keyword>
<protein>
    <recommendedName>
        <fullName evidence="2 9">Quinolinate synthase</fullName>
        <ecNumber evidence="2 9">2.5.1.72</ecNumber>
    </recommendedName>
</protein>
<evidence type="ECO:0000256" key="6">
    <source>
        <dbReference type="ARBA" id="ARBA00022723"/>
    </source>
</evidence>
<dbReference type="NCBIfam" id="NF006879">
    <property type="entry name" value="PRK09375.1-4"/>
    <property type="match status" value="1"/>
</dbReference>
<comment type="pathway">
    <text evidence="1 9">Cofactor biosynthesis; NAD(+) biosynthesis; quinolinate from iminoaspartate: step 1/1.</text>
</comment>
<dbReference type="NCBIfam" id="NF006878">
    <property type="entry name" value="PRK09375.1-2"/>
    <property type="match status" value="1"/>
</dbReference>
<evidence type="ECO:0000313" key="11">
    <source>
        <dbReference type="Proteomes" id="UP000510821"/>
    </source>
</evidence>
<keyword evidence="9" id="KW-0963">Cytoplasm</keyword>
<dbReference type="InterPro" id="IPR023066">
    <property type="entry name" value="Quinolinate_synth_type2"/>
</dbReference>
<dbReference type="KEGG" id="flt:Sv326_0602"/>
<evidence type="ECO:0000256" key="3">
    <source>
        <dbReference type="ARBA" id="ARBA00022485"/>
    </source>
</evidence>
<comment type="catalytic activity">
    <reaction evidence="9">
        <text>iminosuccinate + dihydroxyacetone phosphate = quinolinate + phosphate + 2 H2O + H(+)</text>
        <dbReference type="Rhea" id="RHEA:25888"/>
        <dbReference type="ChEBI" id="CHEBI:15377"/>
        <dbReference type="ChEBI" id="CHEBI:15378"/>
        <dbReference type="ChEBI" id="CHEBI:29959"/>
        <dbReference type="ChEBI" id="CHEBI:43474"/>
        <dbReference type="ChEBI" id="CHEBI:57642"/>
        <dbReference type="ChEBI" id="CHEBI:77875"/>
        <dbReference type="EC" id="2.5.1.72"/>
    </reaction>
</comment>
<keyword evidence="5 9" id="KW-0808">Transferase</keyword>
<dbReference type="GO" id="GO:0046872">
    <property type="term" value="F:metal ion binding"/>
    <property type="evidence" value="ECO:0007669"/>
    <property type="project" value="UniProtKB-KW"/>
</dbReference>
<feature type="binding site" evidence="9">
    <location>
        <begin position="196"/>
        <end position="198"/>
    </location>
    <ligand>
        <name>iminosuccinate</name>
        <dbReference type="ChEBI" id="CHEBI:77875"/>
    </ligand>
</feature>
<feature type="binding site" evidence="9">
    <location>
        <position position="213"/>
    </location>
    <ligand>
        <name>iminosuccinate</name>
        <dbReference type="ChEBI" id="CHEBI:77875"/>
    </ligand>
</feature>
<dbReference type="InterPro" id="IPR036094">
    <property type="entry name" value="NadA_sf"/>
</dbReference>
<evidence type="ECO:0000256" key="7">
    <source>
        <dbReference type="ARBA" id="ARBA00023004"/>
    </source>
</evidence>
<feature type="binding site" evidence="9">
    <location>
        <position position="85"/>
    </location>
    <ligand>
        <name>[4Fe-4S] cluster</name>
        <dbReference type="ChEBI" id="CHEBI:49883"/>
    </ligand>
</feature>
<reference evidence="11" key="1">
    <citation type="submission" date="2020-07" db="EMBL/GenBank/DDBJ databases">
        <title>Metabolic diversity and evolutionary history of the archaeal phylum ###Micrarchaeota### uncovered from a freshwater lake metagenome.</title>
        <authorList>
            <person name="Kadnikov V.V."/>
            <person name="Savvichev A.S."/>
            <person name="Mardanov A.V."/>
            <person name="Beletsky A.V."/>
            <person name="Chupakov A.V."/>
            <person name="Kokryatskaya N.M."/>
            <person name="Pimenov N.V."/>
            <person name="Ravin N.V."/>
        </authorList>
    </citation>
    <scope>NUCLEOTIDE SEQUENCE [LARGE SCALE GENOMIC DNA]</scope>
</reference>
<dbReference type="HAMAP" id="MF_00568">
    <property type="entry name" value="NadA_type2"/>
    <property type="match status" value="1"/>
</dbReference>
<dbReference type="AlphaFoldDB" id="A0A7D6BA54"/>
<comment type="subcellular location">
    <subcellularLocation>
        <location evidence="9">Cytoplasm</location>
    </subcellularLocation>
</comment>
<dbReference type="PANTHER" id="PTHR30573">
    <property type="entry name" value="QUINOLINATE SYNTHETASE A"/>
    <property type="match status" value="1"/>
</dbReference>
<dbReference type="PANTHER" id="PTHR30573:SF0">
    <property type="entry name" value="QUINOLINATE SYNTHASE, CHLOROPLASTIC"/>
    <property type="match status" value="1"/>
</dbReference>
<comment type="cofactor">
    <cofactor evidence="9">
        <name>[4Fe-4S] cluster</name>
        <dbReference type="ChEBI" id="CHEBI:49883"/>
    </cofactor>
    <text evidence="9">Binds 1 [4Fe-4S] cluster per subunit.</text>
</comment>
<sequence length="303" mass="34416">MDLKLIDKINRLKKEKNAVILVHNYQRPEIYRVADFIGDSLELSREAAKIDADIIVFCGVDFMAESAKILNPEKKVLIPVKGAECPMAGMVTRQELLNLKRQHPRAAVVSYVNTSAETKAESDICCTSSNCIEVVNSVPEKEVIFVPDENLAKYVQTKTDKRIIPWKGFCYVHAKITAEQVREAKGLHPEAKVLVHPECPLDVIALADKVCSTSQMLYYAKEDEARKFIIITEHGMVERLKLEMPEKKFYSIVATCIQQKKNTLPAVLRSIQEEVYPVEIDDEIIKRARKALDRMLEVSRKSD</sequence>
<dbReference type="GO" id="GO:0008987">
    <property type="term" value="F:quinolinate synthetase A activity"/>
    <property type="evidence" value="ECO:0007669"/>
    <property type="project" value="UniProtKB-UniRule"/>
</dbReference>
<dbReference type="SUPFAM" id="SSF142754">
    <property type="entry name" value="NadA-like"/>
    <property type="match status" value="1"/>
</dbReference>
<evidence type="ECO:0000256" key="4">
    <source>
        <dbReference type="ARBA" id="ARBA00022642"/>
    </source>
</evidence>
<feature type="binding site" evidence="9">
    <location>
        <position position="170"/>
    </location>
    <ligand>
        <name>[4Fe-4S] cluster</name>
        <dbReference type="ChEBI" id="CHEBI:49883"/>
    </ligand>
</feature>
<comment type="similarity">
    <text evidence="9">Belongs to the quinolinate synthase family. Type 2 subfamily.</text>
</comment>
<proteinExistence type="inferred from homology"/>
<gene>
    <name evidence="9" type="primary">nadA</name>
    <name evidence="10" type="ORF">Sv326_0602</name>
</gene>
<accession>A0A7D6BA54</accession>
<evidence type="ECO:0000313" key="10">
    <source>
        <dbReference type="EMBL" id="QLJ52777.1"/>
    </source>
</evidence>
<feature type="binding site" evidence="9">
    <location>
        <position position="256"/>
    </location>
    <ligand>
        <name>[4Fe-4S] cluster</name>
        <dbReference type="ChEBI" id="CHEBI:49883"/>
    </ligand>
</feature>
<evidence type="ECO:0000256" key="8">
    <source>
        <dbReference type="ARBA" id="ARBA00023014"/>
    </source>
</evidence>
<comment type="function">
    <text evidence="9">Catalyzes the condensation of iminoaspartate with dihydroxyacetone phosphate to form quinolinate.</text>
</comment>
<dbReference type="EC" id="2.5.1.72" evidence="2 9"/>
<dbReference type="GO" id="GO:0051539">
    <property type="term" value="F:4 iron, 4 sulfur cluster binding"/>
    <property type="evidence" value="ECO:0007669"/>
    <property type="project" value="UniProtKB-KW"/>
</dbReference>
<feature type="binding site" evidence="9">
    <location>
        <position position="40"/>
    </location>
    <ligand>
        <name>iminosuccinate</name>
        <dbReference type="ChEBI" id="CHEBI:77875"/>
    </ligand>
</feature>
<dbReference type="EMBL" id="CP058998">
    <property type="protein sequence ID" value="QLJ52777.1"/>
    <property type="molecule type" value="Genomic_DNA"/>
</dbReference>
<dbReference type="GO" id="GO:0005737">
    <property type="term" value="C:cytoplasm"/>
    <property type="evidence" value="ECO:0007669"/>
    <property type="project" value="UniProtKB-SubCell"/>
</dbReference>
<keyword evidence="7 9" id="KW-0408">Iron</keyword>
<dbReference type="Gene3D" id="3.40.50.10800">
    <property type="entry name" value="NadA-like"/>
    <property type="match status" value="3"/>
</dbReference>
<dbReference type="FunFam" id="3.40.50.10800:FF:000001">
    <property type="entry name" value="Quinolinate synthase A"/>
    <property type="match status" value="1"/>
</dbReference>
<keyword evidence="8 9" id="KW-0411">Iron-sulfur</keyword>
<name>A0A7D6BA54_FERL1</name>
<feature type="binding site" evidence="9">
    <location>
        <position position="128"/>
    </location>
    <ligand>
        <name>iminosuccinate</name>
        <dbReference type="ChEBI" id="CHEBI:77875"/>
    </ligand>
</feature>
<organism evidence="10 11">
    <name type="scientific">Fermentimicrarchaeum limneticum</name>
    <dbReference type="NCBI Taxonomy" id="2795018"/>
    <lineage>
        <taxon>Archaea</taxon>
        <taxon>Candidatus Micrarchaeota</taxon>
        <taxon>Candidatus Fermentimicrarchaeales</taxon>
        <taxon>Candidatus Fermentimicrarchaeaceae</taxon>
        <taxon>Candidatus Fermentimicrarchaeum</taxon>
    </lineage>
</organism>
<keyword evidence="4 9" id="KW-0662">Pyridine nucleotide biosynthesis</keyword>
<keyword evidence="3 9" id="KW-0004">4Fe-4S</keyword>
<dbReference type="GO" id="GO:0034628">
    <property type="term" value="P:'de novo' NAD+ biosynthetic process from L-aspartate"/>
    <property type="evidence" value="ECO:0007669"/>
    <property type="project" value="TreeGrafter"/>
</dbReference>
<dbReference type="Pfam" id="PF02445">
    <property type="entry name" value="NadA"/>
    <property type="match status" value="1"/>
</dbReference>
<dbReference type="NCBIfam" id="TIGR00550">
    <property type="entry name" value="nadA"/>
    <property type="match status" value="1"/>
</dbReference>
<dbReference type="Proteomes" id="UP000510821">
    <property type="component" value="Chromosome"/>
</dbReference>
<dbReference type="InterPro" id="IPR003473">
    <property type="entry name" value="NadA"/>
</dbReference>
<evidence type="ECO:0000256" key="2">
    <source>
        <dbReference type="ARBA" id="ARBA00012669"/>
    </source>
</evidence>
<evidence type="ECO:0000256" key="9">
    <source>
        <dbReference type="HAMAP-Rule" id="MF_00568"/>
    </source>
</evidence>
<evidence type="ECO:0000256" key="1">
    <source>
        <dbReference type="ARBA" id="ARBA00005065"/>
    </source>
</evidence>
<dbReference type="UniPathway" id="UPA00253">
    <property type="reaction ID" value="UER00327"/>
</dbReference>